<protein>
    <submittedName>
        <fullName evidence="1">Uncharacterized protein</fullName>
    </submittedName>
</protein>
<sequence>MTGTPKQTASRKLLIPECVMNSTVFGCCIIGANGTQVSVLTCDLLATMFKSPLNCQIIRYCGKSSNAEENA</sequence>
<gene>
    <name evidence="1" type="ORF">M514_26078</name>
</gene>
<accession>A0A085MWY9</accession>
<proteinExistence type="predicted"/>
<name>A0A085MWY9_9BILA</name>
<reference evidence="1" key="1">
    <citation type="journal article" date="2014" name="Nat. Genet.">
        <title>Genome and transcriptome of the porcine whipworm Trichuris suis.</title>
        <authorList>
            <person name="Jex A.R."/>
            <person name="Nejsum P."/>
            <person name="Schwarz E.M."/>
            <person name="Hu L."/>
            <person name="Young N.D."/>
            <person name="Hall R.S."/>
            <person name="Korhonen P.K."/>
            <person name="Liao S."/>
            <person name="Thamsborg S."/>
            <person name="Xia J."/>
            <person name="Xu P."/>
            <person name="Wang S."/>
            <person name="Scheerlinck J.P."/>
            <person name="Hofmann A."/>
            <person name="Sternberg P.W."/>
            <person name="Wang J."/>
            <person name="Gasser R.B."/>
        </authorList>
    </citation>
    <scope>NUCLEOTIDE SEQUENCE [LARGE SCALE GENOMIC DNA]</scope>
    <source>
        <strain evidence="1">DCEP-RM93F</strain>
    </source>
</reference>
<dbReference type="EMBL" id="KL367613">
    <property type="protein sequence ID" value="KFD61735.1"/>
    <property type="molecule type" value="Genomic_DNA"/>
</dbReference>
<organism evidence="1">
    <name type="scientific">Trichuris suis</name>
    <name type="common">pig whipworm</name>
    <dbReference type="NCBI Taxonomy" id="68888"/>
    <lineage>
        <taxon>Eukaryota</taxon>
        <taxon>Metazoa</taxon>
        <taxon>Ecdysozoa</taxon>
        <taxon>Nematoda</taxon>
        <taxon>Enoplea</taxon>
        <taxon>Dorylaimia</taxon>
        <taxon>Trichinellida</taxon>
        <taxon>Trichuridae</taxon>
        <taxon>Trichuris</taxon>
    </lineage>
</organism>
<evidence type="ECO:0000313" key="1">
    <source>
        <dbReference type="EMBL" id="KFD61735.1"/>
    </source>
</evidence>
<dbReference type="AlphaFoldDB" id="A0A085MWY9"/>
<dbReference type="Proteomes" id="UP000030758">
    <property type="component" value="Unassembled WGS sequence"/>
</dbReference>